<comment type="caution">
    <text evidence="2">The sequence shown here is derived from an EMBL/GenBank/DDBJ whole genome shotgun (WGS) entry which is preliminary data.</text>
</comment>
<evidence type="ECO:0008006" key="4">
    <source>
        <dbReference type="Google" id="ProtNLM"/>
    </source>
</evidence>
<keyword evidence="1" id="KW-0472">Membrane</keyword>
<evidence type="ECO:0000313" key="3">
    <source>
        <dbReference type="Proteomes" id="UP000033854"/>
    </source>
</evidence>
<feature type="transmembrane region" description="Helical" evidence="1">
    <location>
        <begin position="145"/>
        <end position="163"/>
    </location>
</feature>
<feature type="transmembrane region" description="Helical" evidence="1">
    <location>
        <begin position="225"/>
        <end position="245"/>
    </location>
</feature>
<keyword evidence="1" id="KW-1133">Transmembrane helix</keyword>
<evidence type="ECO:0000256" key="1">
    <source>
        <dbReference type="SAM" id="Phobius"/>
    </source>
</evidence>
<dbReference type="EMBL" id="LCDA01000004">
    <property type="protein sequence ID" value="KKS42965.1"/>
    <property type="molecule type" value="Genomic_DNA"/>
</dbReference>
<feature type="transmembrane region" description="Helical" evidence="1">
    <location>
        <begin position="298"/>
        <end position="316"/>
    </location>
</feature>
<name>A0A0G0Z2E7_9BACT</name>
<dbReference type="AlphaFoldDB" id="A0A0G0Z2E7"/>
<reference evidence="2 3" key="1">
    <citation type="journal article" date="2015" name="Nature">
        <title>rRNA introns, odd ribosomes, and small enigmatic genomes across a large radiation of phyla.</title>
        <authorList>
            <person name="Brown C.T."/>
            <person name="Hug L.A."/>
            <person name="Thomas B.C."/>
            <person name="Sharon I."/>
            <person name="Castelle C.J."/>
            <person name="Singh A."/>
            <person name="Wilkins M.J."/>
            <person name="Williams K.H."/>
            <person name="Banfield J.F."/>
        </authorList>
    </citation>
    <scope>NUCLEOTIDE SEQUENCE [LARGE SCALE GENOMIC DNA]</scope>
</reference>
<protein>
    <recommendedName>
        <fullName evidence="4">Glycosyltransferase RgtA/B/C/D-like domain-containing protein</fullName>
    </recommendedName>
</protein>
<dbReference type="Proteomes" id="UP000033854">
    <property type="component" value="Unassembled WGS sequence"/>
</dbReference>
<feature type="transmembrane region" description="Helical" evidence="1">
    <location>
        <begin position="321"/>
        <end position="343"/>
    </location>
</feature>
<organism evidence="2 3">
    <name type="scientific">Candidatus Collierbacteria bacterium GW2011_GWA2_42_17</name>
    <dbReference type="NCBI Taxonomy" id="1618378"/>
    <lineage>
        <taxon>Bacteria</taxon>
        <taxon>Candidatus Collieribacteriota</taxon>
    </lineage>
</organism>
<evidence type="ECO:0000313" key="2">
    <source>
        <dbReference type="EMBL" id="KKS42965.1"/>
    </source>
</evidence>
<feature type="transmembrane region" description="Helical" evidence="1">
    <location>
        <begin position="349"/>
        <end position="368"/>
    </location>
</feature>
<keyword evidence="1" id="KW-0812">Transmembrane</keyword>
<feature type="transmembrane region" description="Helical" evidence="1">
    <location>
        <begin position="89"/>
        <end position="107"/>
    </location>
</feature>
<gene>
    <name evidence="2" type="ORF">UV06_C0004G0100</name>
</gene>
<feature type="transmembrane region" description="Helical" evidence="1">
    <location>
        <begin position="380"/>
        <end position="405"/>
    </location>
</feature>
<feature type="transmembrane region" description="Helical" evidence="1">
    <location>
        <begin position="119"/>
        <end position="139"/>
    </location>
</feature>
<proteinExistence type="predicted"/>
<sequence>MITFAKNIKVFIKAQWFVLFLLVFIALRLINLKSGYIWFDDTATIGGINKIPWPNLFGEVLNHTTNAVTGPFFPTLLSRILINFFGPDILLLRLPDFLISILSIILFKKYVLSKIFSNQSIQFLILITICFSIPFILYSQSIQPSIYYFFSSIVQFGIFLSLWREIRSLNNLGELNKRVLLFGLISTPLFLVNYMSVIVFFILLGTLLMYFLHQVIKNKLAIKKLISLCLYALLGSLPYLALTYWRLGGAETYIRQYFEGSYYINGPADIFKVIYDTISYLFNFAYTLDLYRPLGHNLLSIPFLLLVIVGLIDLVYKNRKLWLIFVYILMVFAGLSIFKIIPLGGVRHILIFAPFIFVFFGMGLHRLGLVIISKFKNPRLINITLGVILIAYILTIFMTSGKYIYLHRQSAVDLNKIVKFAQQYSVKSIFDLESYDQLSIIDYSNNKVLKTNGLSIYPLDKESCPNVMESYLLVAYHYPLDPKRNFPLSDTCLTNFNIGTLEENLGKLDQSTIAQSIYYPQNGFFIYVIQSISNL</sequence>
<feature type="transmembrane region" description="Helical" evidence="1">
    <location>
        <begin position="12"/>
        <end position="30"/>
    </location>
</feature>
<feature type="transmembrane region" description="Helical" evidence="1">
    <location>
        <begin position="197"/>
        <end position="213"/>
    </location>
</feature>
<accession>A0A0G0Z2E7</accession>